<organism evidence="4 5">
    <name type="scientific">Ananas comosus</name>
    <name type="common">Pineapple</name>
    <name type="synonym">Ananas ananas</name>
    <dbReference type="NCBI Taxonomy" id="4615"/>
    <lineage>
        <taxon>Eukaryota</taxon>
        <taxon>Viridiplantae</taxon>
        <taxon>Streptophyta</taxon>
        <taxon>Embryophyta</taxon>
        <taxon>Tracheophyta</taxon>
        <taxon>Spermatophyta</taxon>
        <taxon>Magnoliopsida</taxon>
        <taxon>Liliopsida</taxon>
        <taxon>Poales</taxon>
        <taxon>Bromeliaceae</taxon>
        <taxon>Bromelioideae</taxon>
        <taxon>Ananas</taxon>
    </lineage>
</organism>
<feature type="repeat" description="WD" evidence="3">
    <location>
        <begin position="472"/>
        <end position="502"/>
    </location>
</feature>
<proteinExistence type="predicted"/>
<evidence type="ECO:0000256" key="3">
    <source>
        <dbReference type="PROSITE-ProRule" id="PRU00221"/>
    </source>
</evidence>
<dbReference type="SMART" id="SM00320">
    <property type="entry name" value="WD40"/>
    <property type="match status" value="5"/>
</dbReference>
<dbReference type="PROSITE" id="PS00678">
    <property type="entry name" value="WD_REPEATS_1"/>
    <property type="match status" value="1"/>
</dbReference>
<dbReference type="InterPro" id="IPR015943">
    <property type="entry name" value="WD40/YVTN_repeat-like_dom_sf"/>
</dbReference>
<dbReference type="Pfam" id="PF00400">
    <property type="entry name" value="WD40"/>
    <property type="match status" value="3"/>
</dbReference>
<evidence type="ECO:0000313" key="4">
    <source>
        <dbReference type="EMBL" id="OAY82123.1"/>
    </source>
</evidence>
<keyword evidence="2" id="KW-0677">Repeat</keyword>
<dbReference type="InterPro" id="IPR040324">
    <property type="entry name" value="WDR44/Dgr2"/>
</dbReference>
<evidence type="ECO:0000256" key="1">
    <source>
        <dbReference type="ARBA" id="ARBA00022574"/>
    </source>
</evidence>
<dbReference type="Gene3D" id="2.130.10.10">
    <property type="entry name" value="YVTN repeat-like/Quinoprotein amine dehydrogenase"/>
    <property type="match status" value="1"/>
</dbReference>
<evidence type="ECO:0000313" key="5">
    <source>
        <dbReference type="Proteomes" id="UP000092600"/>
    </source>
</evidence>
<dbReference type="PROSITE" id="PS50294">
    <property type="entry name" value="WD_REPEATS_REGION"/>
    <property type="match status" value="2"/>
</dbReference>
<dbReference type="InterPro" id="IPR019775">
    <property type="entry name" value="WD40_repeat_CS"/>
</dbReference>
<dbReference type="PANTHER" id="PTHR14221:SF0">
    <property type="entry name" value="WD REPEAT-CONTAINING PROTEIN 44"/>
    <property type="match status" value="1"/>
</dbReference>
<dbReference type="Proteomes" id="UP000092600">
    <property type="component" value="Unassembled WGS sequence"/>
</dbReference>
<reference evidence="4 5" key="1">
    <citation type="journal article" date="2016" name="DNA Res.">
        <title>The draft genome of MD-2 pineapple using hybrid error correction of long reads.</title>
        <authorList>
            <person name="Redwan R.M."/>
            <person name="Saidin A."/>
            <person name="Kumar S.V."/>
        </authorList>
    </citation>
    <scope>NUCLEOTIDE SEQUENCE [LARGE SCALE GENOMIC DNA]</scope>
    <source>
        <strain evidence="5">cv. MD2</strain>
        <tissue evidence="4">Leaf</tissue>
    </source>
</reference>
<dbReference type="InterPro" id="IPR001680">
    <property type="entry name" value="WD40_rpt"/>
</dbReference>
<dbReference type="EMBL" id="LSRQ01000546">
    <property type="protein sequence ID" value="OAY82123.1"/>
    <property type="molecule type" value="Genomic_DNA"/>
</dbReference>
<feature type="repeat" description="WD" evidence="3">
    <location>
        <begin position="326"/>
        <end position="360"/>
    </location>
</feature>
<dbReference type="STRING" id="4615.A0A199VYR2"/>
<accession>A0A199VYR2</accession>
<dbReference type="AlphaFoldDB" id="A0A199VYR2"/>
<dbReference type="InterPro" id="IPR020472">
    <property type="entry name" value="WD40_PAC1"/>
</dbReference>
<keyword evidence="1 3" id="KW-0853">WD repeat</keyword>
<comment type="caution">
    <text evidence="4">The sequence shown here is derived from an EMBL/GenBank/DDBJ whole genome shotgun (WGS) entry which is preliminary data.</text>
</comment>
<name>A0A199VYR2_ANACO</name>
<sequence length="629" mass="70782">MALYQSRLIQEEEEDDDDVFFDSHDEISFLQDDKSTAENSISWVSSNSLYHLWIRSPDSVRERRDRFVELMGFDLIRSSCAASFEADDEAISRTSTSVREIRPLMSSCSGEQPSTSADGGLDERFEYSIKNLDDGTVFVVDELGNDGNFRSLREIGSNRMVTLSEFERSFGSSPFIQQLMRREDGSLSDSDKIVVRRPRRIGWLRRLGIGACLVVREADVDNSSFSSSNQSSSDRVERIRVHSCRKRCKELSAVYKGQNLKAHEGAILTMKFSPDGQYLASGGEDGVVRVWQVMERERNEEFDVPEDDLSCMYFTMNTNSELAPIHSDREKKMTCVQFNPADENYFISGSIDGIVRVWEIPESHVVGWTDSKEIVTAVCYRPDGKGVVVGTITGNCRFYDASDNHLQLDAQVPLQSRKKCPLKRITGFQYCPSDPKKMMVTSADSHICILDGLELVSRYKGQRNAARQIAASFTPDGRHIISASEDSNIYFWNFESQAALTSSHVTKTSSCERFFCSNASMAIPWNGSQTSNVSRNLSIIRENASNCREEDSTMSHGFFSGLLPKGSATWPEEKLPFSSISKSTLRNSQYKYLKASFQSTSLAWGQVIVAAGWDGRIRSFQNYGLPVHL</sequence>
<dbReference type="PROSITE" id="PS50082">
    <property type="entry name" value="WD_REPEATS_2"/>
    <property type="match status" value="3"/>
</dbReference>
<dbReference type="InterPro" id="IPR036322">
    <property type="entry name" value="WD40_repeat_dom_sf"/>
</dbReference>
<evidence type="ECO:0000256" key="2">
    <source>
        <dbReference type="ARBA" id="ARBA00022737"/>
    </source>
</evidence>
<gene>
    <name evidence="4" type="ORF">ACMD2_20537</name>
</gene>
<dbReference type="PANTHER" id="PTHR14221">
    <property type="entry name" value="WD REPEAT DOMAIN 44"/>
    <property type="match status" value="1"/>
</dbReference>
<protein>
    <submittedName>
        <fullName evidence="4">Putative WD repeat-containing protein C3H5.08c</fullName>
    </submittedName>
</protein>
<dbReference type="SUPFAM" id="SSF50978">
    <property type="entry name" value="WD40 repeat-like"/>
    <property type="match status" value="1"/>
</dbReference>
<dbReference type="PRINTS" id="PR00320">
    <property type="entry name" value="GPROTEINBRPT"/>
</dbReference>
<feature type="repeat" description="WD" evidence="3">
    <location>
        <begin position="260"/>
        <end position="301"/>
    </location>
</feature>